<dbReference type="Gene3D" id="3.40.50.300">
    <property type="entry name" value="P-loop containing nucleotide triphosphate hydrolases"/>
    <property type="match status" value="1"/>
</dbReference>
<sequence length="438" mass="48957">MSSNIAIKVDGISKCFESFSSSKDRLNNILFKSEKGKSEFWALKDISFEVNKGETVGIIGRNGAGKSTLLQILCGTLKQSSGNVEINGKVAALLELGAGFNPEFSGRDNIYLNASILGMSKSEIDDVYDSIVEFSELQEFINNPVKSYSSGMYVRLGFAVAAHTNADILIIDEALSVGDVFFQQKCMRFLKSFKEKGGTLLFVSHDTSAVVSMCEKAVMLYPQSKKPCIKGNTEDICKLYTSELYEEKKENFERNLKQEETNNNITYNNIIIGSKQDKELYSVGEFRFDAESFGEQGASISNCYFEVDGKKSNSLEGDQEVSFIIEADINRCIKYPAVGFMIKDAKGQYLYTEGSDSHFRDENLVFNAGEHVKFEFSFNMPILIRGDYTINVAIAEGLGDDHIQHHWIYDALEIKTLKGRVVHGYCGMNNLITKLSWT</sequence>
<dbReference type="PROSITE" id="PS50893">
    <property type="entry name" value="ABC_TRANSPORTER_2"/>
    <property type="match status" value="1"/>
</dbReference>
<dbReference type="InterPro" id="IPR027417">
    <property type="entry name" value="P-loop_NTPase"/>
</dbReference>
<name>A0A850QN44_PHODD</name>
<dbReference type="CDD" id="cd03220">
    <property type="entry name" value="ABC_KpsT_Wzt"/>
    <property type="match status" value="1"/>
</dbReference>
<protein>
    <submittedName>
        <fullName evidence="7">ABC transporter ATP-binding protein</fullName>
    </submittedName>
</protein>
<proteinExistence type="inferred from homology"/>
<dbReference type="GO" id="GO:0016887">
    <property type="term" value="F:ATP hydrolysis activity"/>
    <property type="evidence" value="ECO:0007669"/>
    <property type="project" value="InterPro"/>
</dbReference>
<dbReference type="InterPro" id="IPR015860">
    <property type="entry name" value="ABC_transpr_TagH-like"/>
</dbReference>
<evidence type="ECO:0000259" key="6">
    <source>
        <dbReference type="PROSITE" id="PS50893"/>
    </source>
</evidence>
<dbReference type="GO" id="GO:0005524">
    <property type="term" value="F:ATP binding"/>
    <property type="evidence" value="ECO:0007669"/>
    <property type="project" value="UniProtKB-KW"/>
</dbReference>
<keyword evidence="2" id="KW-0813">Transport</keyword>
<dbReference type="Pfam" id="PF00005">
    <property type="entry name" value="ABC_tran"/>
    <property type="match status" value="1"/>
</dbReference>
<feature type="domain" description="ABC transporter" evidence="6">
    <location>
        <begin position="24"/>
        <end position="247"/>
    </location>
</feature>
<dbReference type="InterPro" id="IPR003439">
    <property type="entry name" value="ABC_transporter-like_ATP-bd"/>
</dbReference>
<dbReference type="SMART" id="SM00382">
    <property type="entry name" value="AAA"/>
    <property type="match status" value="1"/>
</dbReference>
<keyword evidence="3" id="KW-0547">Nucleotide-binding</keyword>
<dbReference type="EMBL" id="JABXOR010000345">
    <property type="protein sequence ID" value="NVO99672.1"/>
    <property type="molecule type" value="Genomic_DNA"/>
</dbReference>
<dbReference type="Gene3D" id="2.70.50.60">
    <property type="entry name" value="abc- transporter (atp binding component) like domain"/>
    <property type="match status" value="1"/>
</dbReference>
<dbReference type="Pfam" id="PF14524">
    <property type="entry name" value="Wzt_C"/>
    <property type="match status" value="1"/>
</dbReference>
<dbReference type="PANTHER" id="PTHR46743:SF2">
    <property type="entry name" value="TEICHOIC ACIDS EXPORT ATP-BINDING PROTEIN TAGH"/>
    <property type="match status" value="1"/>
</dbReference>
<dbReference type="InterPro" id="IPR050683">
    <property type="entry name" value="Bact_Polysacc_Export_ATP-bd"/>
</dbReference>
<dbReference type="GO" id="GO:0140359">
    <property type="term" value="F:ABC-type transporter activity"/>
    <property type="evidence" value="ECO:0007669"/>
    <property type="project" value="InterPro"/>
</dbReference>
<dbReference type="GO" id="GO:0016020">
    <property type="term" value="C:membrane"/>
    <property type="evidence" value="ECO:0007669"/>
    <property type="project" value="InterPro"/>
</dbReference>
<evidence type="ECO:0000313" key="7">
    <source>
        <dbReference type="EMBL" id="NVO99672.1"/>
    </source>
</evidence>
<keyword evidence="4 7" id="KW-0067">ATP-binding</keyword>
<keyword evidence="5" id="KW-0175">Coiled coil</keyword>
<evidence type="ECO:0000256" key="1">
    <source>
        <dbReference type="ARBA" id="ARBA00005417"/>
    </source>
</evidence>
<dbReference type="InterPro" id="IPR029439">
    <property type="entry name" value="Wzt_C"/>
</dbReference>
<dbReference type="Proteomes" id="UP000533429">
    <property type="component" value="Unassembled WGS sequence"/>
</dbReference>
<feature type="coiled-coil region" evidence="5">
    <location>
        <begin position="242"/>
        <end position="269"/>
    </location>
</feature>
<reference evidence="7 8" key="1">
    <citation type="submission" date="2020-06" db="EMBL/GenBank/DDBJ databases">
        <title>Photobacterium damselae subsp. damselae comparative genomics.</title>
        <authorList>
            <person name="Osorio C.R."/>
        </authorList>
    </citation>
    <scope>NUCLEOTIDE SEQUENCE [LARGE SCALE GENOMIC DNA]</scope>
    <source>
        <strain evidence="7 8">TW250/03</strain>
    </source>
</reference>
<dbReference type="InterPro" id="IPR003593">
    <property type="entry name" value="AAA+_ATPase"/>
</dbReference>
<dbReference type="CDD" id="cd10147">
    <property type="entry name" value="Wzt_C-like"/>
    <property type="match status" value="1"/>
</dbReference>
<dbReference type="PANTHER" id="PTHR46743">
    <property type="entry name" value="TEICHOIC ACIDS EXPORT ATP-BINDING PROTEIN TAGH"/>
    <property type="match status" value="1"/>
</dbReference>
<evidence type="ECO:0000256" key="2">
    <source>
        <dbReference type="ARBA" id="ARBA00022448"/>
    </source>
</evidence>
<dbReference type="AlphaFoldDB" id="A0A850QN44"/>
<evidence type="ECO:0000256" key="3">
    <source>
        <dbReference type="ARBA" id="ARBA00022741"/>
    </source>
</evidence>
<evidence type="ECO:0000256" key="5">
    <source>
        <dbReference type="SAM" id="Coils"/>
    </source>
</evidence>
<evidence type="ECO:0000256" key="4">
    <source>
        <dbReference type="ARBA" id="ARBA00022840"/>
    </source>
</evidence>
<gene>
    <name evidence="7" type="ORF">HWA77_05545</name>
</gene>
<dbReference type="SUPFAM" id="SSF52540">
    <property type="entry name" value="P-loop containing nucleoside triphosphate hydrolases"/>
    <property type="match status" value="1"/>
</dbReference>
<comment type="similarity">
    <text evidence="1">Belongs to the ABC transporter superfamily.</text>
</comment>
<comment type="caution">
    <text evidence="7">The sequence shown here is derived from an EMBL/GenBank/DDBJ whole genome shotgun (WGS) entry which is preliminary data.</text>
</comment>
<accession>A0A850QN44</accession>
<organism evidence="7 8">
    <name type="scientific">Photobacterium damselae subsp. damselae</name>
    <name type="common">Listonella damsela</name>
    <dbReference type="NCBI Taxonomy" id="85581"/>
    <lineage>
        <taxon>Bacteria</taxon>
        <taxon>Pseudomonadati</taxon>
        <taxon>Pseudomonadota</taxon>
        <taxon>Gammaproteobacteria</taxon>
        <taxon>Vibrionales</taxon>
        <taxon>Vibrionaceae</taxon>
        <taxon>Photobacterium</taxon>
    </lineage>
</organism>
<evidence type="ECO:0000313" key="8">
    <source>
        <dbReference type="Proteomes" id="UP000533429"/>
    </source>
</evidence>